<dbReference type="Proteomes" id="UP001353858">
    <property type="component" value="Unassembled WGS sequence"/>
</dbReference>
<dbReference type="GO" id="GO:0003723">
    <property type="term" value="F:RNA binding"/>
    <property type="evidence" value="ECO:0007669"/>
    <property type="project" value="InterPro"/>
</dbReference>
<gene>
    <name evidence="2" type="ORF">RN001_008886</name>
</gene>
<feature type="compositionally biased region" description="Basic and acidic residues" evidence="1">
    <location>
        <begin position="59"/>
        <end position="91"/>
    </location>
</feature>
<evidence type="ECO:0000313" key="2">
    <source>
        <dbReference type="EMBL" id="KAK4880740.1"/>
    </source>
</evidence>
<keyword evidence="3" id="KW-1185">Reference proteome</keyword>
<feature type="region of interest" description="Disordered" evidence="1">
    <location>
        <begin position="58"/>
        <end position="99"/>
    </location>
</feature>
<name>A0AAN7SRJ0_9COLE</name>
<dbReference type="Pfam" id="PF15320">
    <property type="entry name" value="RAM"/>
    <property type="match status" value="1"/>
</dbReference>
<dbReference type="InterPro" id="IPR028271">
    <property type="entry name" value="RAMAC"/>
</dbReference>
<protein>
    <submittedName>
        <fullName evidence="2">Uncharacterized protein</fullName>
    </submittedName>
</protein>
<dbReference type="AlphaFoldDB" id="A0AAN7SRJ0"/>
<evidence type="ECO:0000313" key="3">
    <source>
        <dbReference type="Proteomes" id="UP001353858"/>
    </source>
</evidence>
<sequence length="99" mass="12156">MTKETLTREQEAFFGECLLEFSDRYTNADIEYKKVYDEGIPPPPIMYPWHGRQKLTAYRNRDRGGYRDRRYDNNSRDNKYRDYDQQNEKRTYGSRYSPY</sequence>
<organism evidence="2 3">
    <name type="scientific">Aquatica leii</name>
    <dbReference type="NCBI Taxonomy" id="1421715"/>
    <lineage>
        <taxon>Eukaryota</taxon>
        <taxon>Metazoa</taxon>
        <taxon>Ecdysozoa</taxon>
        <taxon>Arthropoda</taxon>
        <taxon>Hexapoda</taxon>
        <taxon>Insecta</taxon>
        <taxon>Pterygota</taxon>
        <taxon>Neoptera</taxon>
        <taxon>Endopterygota</taxon>
        <taxon>Coleoptera</taxon>
        <taxon>Polyphaga</taxon>
        <taxon>Elateriformia</taxon>
        <taxon>Elateroidea</taxon>
        <taxon>Lampyridae</taxon>
        <taxon>Luciolinae</taxon>
        <taxon>Aquatica</taxon>
    </lineage>
</organism>
<reference evidence="3" key="1">
    <citation type="submission" date="2023-01" db="EMBL/GenBank/DDBJ databases">
        <title>Key to firefly adult light organ development and bioluminescence: homeobox transcription factors regulate luciferase expression and transportation to peroxisome.</title>
        <authorList>
            <person name="Fu X."/>
        </authorList>
    </citation>
    <scope>NUCLEOTIDE SEQUENCE [LARGE SCALE GENOMIC DNA]</scope>
</reference>
<comment type="caution">
    <text evidence="2">The sequence shown here is derived from an EMBL/GenBank/DDBJ whole genome shotgun (WGS) entry which is preliminary data.</text>
</comment>
<dbReference type="EMBL" id="JARPUR010000003">
    <property type="protein sequence ID" value="KAK4880740.1"/>
    <property type="molecule type" value="Genomic_DNA"/>
</dbReference>
<dbReference type="GO" id="GO:0106005">
    <property type="term" value="P:RNA 5'-cap (guanine-N7)-methylation"/>
    <property type="evidence" value="ECO:0007669"/>
    <property type="project" value="InterPro"/>
</dbReference>
<evidence type="ECO:0000256" key="1">
    <source>
        <dbReference type="SAM" id="MobiDB-lite"/>
    </source>
</evidence>
<proteinExistence type="predicted"/>
<dbReference type="GO" id="GO:0031533">
    <property type="term" value="C:mRNA capping enzyme complex"/>
    <property type="evidence" value="ECO:0007669"/>
    <property type="project" value="InterPro"/>
</dbReference>
<accession>A0AAN7SRJ0</accession>